<dbReference type="PROSITE" id="PS50846">
    <property type="entry name" value="HMA_2"/>
    <property type="match status" value="1"/>
</dbReference>
<feature type="chain" id="PRO_5016334942" evidence="1">
    <location>
        <begin position="20"/>
        <end position="114"/>
    </location>
</feature>
<organism evidence="3 4">
    <name type="scientific">Flavobacterium aciduliphilum</name>
    <dbReference type="NCBI Taxonomy" id="1101402"/>
    <lineage>
        <taxon>Bacteria</taxon>
        <taxon>Pseudomonadati</taxon>
        <taxon>Bacteroidota</taxon>
        <taxon>Flavobacteriia</taxon>
        <taxon>Flavobacteriales</taxon>
        <taxon>Flavobacteriaceae</taxon>
        <taxon>Flavobacterium</taxon>
    </lineage>
</organism>
<evidence type="ECO:0000259" key="2">
    <source>
        <dbReference type="PROSITE" id="PS50846"/>
    </source>
</evidence>
<reference evidence="3 4" key="1">
    <citation type="submission" date="2018-06" db="EMBL/GenBank/DDBJ databases">
        <title>Genomic Encyclopedia of Archaeal and Bacterial Type Strains, Phase II (KMG-II): from individual species to whole genera.</title>
        <authorList>
            <person name="Goeker M."/>
        </authorList>
    </citation>
    <scope>NUCLEOTIDE SEQUENCE [LARGE SCALE GENOMIC DNA]</scope>
    <source>
        <strain evidence="3 4">DSM 25663</strain>
    </source>
</reference>
<keyword evidence="1" id="KW-0732">Signal</keyword>
<proteinExistence type="predicted"/>
<dbReference type="AlphaFoldDB" id="A0A328YEA5"/>
<dbReference type="InterPro" id="IPR036163">
    <property type="entry name" value="HMA_dom_sf"/>
</dbReference>
<dbReference type="OrthoDB" id="5513217at2"/>
<gene>
    <name evidence="3" type="ORF">CLV55_107110</name>
</gene>
<accession>A0A328YEA5</accession>
<dbReference type="RefSeq" id="WP_112113400.1">
    <property type="nucleotide sequence ID" value="NZ_QLSZ01000007.1"/>
</dbReference>
<comment type="caution">
    <text evidence="3">The sequence shown here is derived from an EMBL/GenBank/DDBJ whole genome shotgun (WGS) entry which is preliminary data.</text>
</comment>
<evidence type="ECO:0000313" key="3">
    <source>
        <dbReference type="EMBL" id="RAR71554.1"/>
    </source>
</evidence>
<feature type="domain" description="HMA" evidence="2">
    <location>
        <begin position="24"/>
        <end position="92"/>
    </location>
</feature>
<dbReference type="EMBL" id="QLSZ01000007">
    <property type="protein sequence ID" value="RAR71554.1"/>
    <property type="molecule type" value="Genomic_DNA"/>
</dbReference>
<evidence type="ECO:0000256" key="1">
    <source>
        <dbReference type="SAM" id="SignalP"/>
    </source>
</evidence>
<dbReference type="SUPFAM" id="SSF55008">
    <property type="entry name" value="HMA, heavy metal-associated domain"/>
    <property type="match status" value="1"/>
</dbReference>
<evidence type="ECO:0000313" key="4">
    <source>
        <dbReference type="Proteomes" id="UP000248840"/>
    </source>
</evidence>
<dbReference type="InterPro" id="IPR006121">
    <property type="entry name" value="HMA_dom"/>
</dbReference>
<protein>
    <submittedName>
        <fullName evidence="3">Heavy-metal-associated domain-containing protein</fullName>
    </submittedName>
</protein>
<dbReference type="Pfam" id="PF00403">
    <property type="entry name" value="HMA"/>
    <property type="match status" value="1"/>
</dbReference>
<dbReference type="Gene3D" id="3.30.70.100">
    <property type="match status" value="1"/>
</dbReference>
<dbReference type="GO" id="GO:0046872">
    <property type="term" value="F:metal ion binding"/>
    <property type="evidence" value="ECO:0007669"/>
    <property type="project" value="InterPro"/>
</dbReference>
<feature type="signal peptide" evidence="1">
    <location>
        <begin position="1"/>
        <end position="19"/>
    </location>
</feature>
<dbReference type="Proteomes" id="UP000248840">
    <property type="component" value="Unassembled WGS sequence"/>
</dbReference>
<keyword evidence="4" id="KW-1185">Reference proteome</keyword>
<name>A0A328YEA5_9FLAO</name>
<sequence length="114" mass="12928">MKSIFLGIMLALVTLSIQAQEKKNKNAKFSIEVNGNCDLCKKRIEKAALSVSGVKWAVWDNETHQLALVLNEEKTTLLEVEKAIAKVGHDTQEVRALNSDYEKLHTCCQYERHK</sequence>